<name>A0ABQ5IIT0_9ASTR</name>
<evidence type="ECO:0000313" key="3">
    <source>
        <dbReference type="Proteomes" id="UP001151760"/>
    </source>
</evidence>
<proteinExistence type="predicted"/>
<dbReference type="InterPro" id="IPR053134">
    <property type="entry name" value="RNA-dir_DNA_polymerase"/>
</dbReference>
<sequence length="682" mass="76773">MSSPNDVDDKTGLNLLKLLDGEKASHGEKSPGQGPPMIYHPIDFPTDLGSFDHPPSCISGGDVNMTEMEHENQFVAEQAYDHPFEQQAFGCLNNQPDFAQELAIAQSLNAVMEQSLCNLQAENEDFKAKCELAFSSYNNMLSDLNKSKQHEVDLSNMLSKVYREKTNLTDDLAWVLKKGIPRDLKRVRILQKSQENGQNQTNTDTGKEREYKSWENVIKGSLPSNTVTNPKEDLKGITTRSGVAYQGPTIPTTSPKVVERRTEVTKDTVFPTNNGITEDVQPPVVLVENKNPVSEPVDAPVSAPMPNPKLSIPYPSRRNDEKRRENANEQKEKFYEIFKDMSFEISFMDALTLMPKFASTLKALIGNKEKLSEMARTPLNEHCSAVIHNKSAPKILGDPGRFFIHVKFPGIDDVLSLGRSWRYFQPVRSRRYFEPAIGTSNSREVFSLRPDTRELYCIGDRIDVVELACEEYSQEVLGFSNVIASGNPTPGYDPIVSNSSPTLTPSGDNGFFYFFEELMGLDAFSCSSRTINFTELNCLIFHYEPLRFELRVLPPHLEYAFLEDNNKLPVIIAKDLSVDEKTALIKVLKSRKQAIAWKLSDIKGINPKFCSHKILMEEDYEPAVQHQRRVNPKIHDVIKKEVEKLLDAGLIYPISDSPWVSPVHCVPKKGGMTVTGPMMKMS</sequence>
<dbReference type="EMBL" id="BQNB010020785">
    <property type="protein sequence ID" value="GJT99599.1"/>
    <property type="molecule type" value="Genomic_DNA"/>
</dbReference>
<reference evidence="2" key="1">
    <citation type="journal article" date="2022" name="Int. J. Mol. Sci.">
        <title>Draft Genome of Tanacetum Coccineum: Genomic Comparison of Closely Related Tanacetum-Family Plants.</title>
        <authorList>
            <person name="Yamashiro T."/>
            <person name="Shiraishi A."/>
            <person name="Nakayama K."/>
            <person name="Satake H."/>
        </authorList>
    </citation>
    <scope>NUCLEOTIDE SEQUENCE</scope>
</reference>
<dbReference type="Gene3D" id="3.10.10.10">
    <property type="entry name" value="HIV Type 1 Reverse Transcriptase, subunit A, domain 1"/>
    <property type="match status" value="1"/>
</dbReference>
<reference evidence="2" key="2">
    <citation type="submission" date="2022-01" db="EMBL/GenBank/DDBJ databases">
        <authorList>
            <person name="Yamashiro T."/>
            <person name="Shiraishi A."/>
            <person name="Satake H."/>
            <person name="Nakayama K."/>
        </authorList>
    </citation>
    <scope>NUCLEOTIDE SEQUENCE</scope>
</reference>
<feature type="region of interest" description="Disordered" evidence="1">
    <location>
        <begin position="296"/>
        <end position="329"/>
    </location>
</feature>
<evidence type="ECO:0008006" key="4">
    <source>
        <dbReference type="Google" id="ProtNLM"/>
    </source>
</evidence>
<comment type="caution">
    <text evidence="2">The sequence shown here is derived from an EMBL/GenBank/DDBJ whole genome shotgun (WGS) entry which is preliminary data.</text>
</comment>
<organism evidence="2 3">
    <name type="scientific">Tanacetum coccineum</name>
    <dbReference type="NCBI Taxonomy" id="301880"/>
    <lineage>
        <taxon>Eukaryota</taxon>
        <taxon>Viridiplantae</taxon>
        <taxon>Streptophyta</taxon>
        <taxon>Embryophyta</taxon>
        <taxon>Tracheophyta</taxon>
        <taxon>Spermatophyta</taxon>
        <taxon>Magnoliopsida</taxon>
        <taxon>eudicotyledons</taxon>
        <taxon>Gunneridae</taxon>
        <taxon>Pentapetalae</taxon>
        <taxon>asterids</taxon>
        <taxon>campanulids</taxon>
        <taxon>Asterales</taxon>
        <taxon>Asteraceae</taxon>
        <taxon>Asteroideae</taxon>
        <taxon>Anthemideae</taxon>
        <taxon>Anthemidinae</taxon>
        <taxon>Tanacetum</taxon>
    </lineage>
</organism>
<dbReference type="SUPFAM" id="SSF56672">
    <property type="entry name" value="DNA/RNA polymerases"/>
    <property type="match status" value="1"/>
</dbReference>
<accession>A0ABQ5IIT0</accession>
<evidence type="ECO:0000313" key="2">
    <source>
        <dbReference type="EMBL" id="GJT99599.1"/>
    </source>
</evidence>
<feature type="compositionally biased region" description="Basic and acidic residues" evidence="1">
    <location>
        <begin position="317"/>
        <end position="329"/>
    </location>
</feature>
<dbReference type="InterPro" id="IPR043502">
    <property type="entry name" value="DNA/RNA_pol_sf"/>
</dbReference>
<protein>
    <recommendedName>
        <fullName evidence="4">Reverse transcriptase domain-containing protein</fullName>
    </recommendedName>
</protein>
<evidence type="ECO:0000256" key="1">
    <source>
        <dbReference type="SAM" id="MobiDB-lite"/>
    </source>
</evidence>
<dbReference type="Proteomes" id="UP001151760">
    <property type="component" value="Unassembled WGS sequence"/>
</dbReference>
<feature type="compositionally biased region" description="Polar residues" evidence="1">
    <location>
        <begin position="191"/>
        <end position="204"/>
    </location>
</feature>
<gene>
    <name evidence="2" type="ORF">Tco_1109938</name>
</gene>
<feature type="region of interest" description="Disordered" evidence="1">
    <location>
        <begin position="191"/>
        <end position="211"/>
    </location>
</feature>
<dbReference type="PANTHER" id="PTHR24559">
    <property type="entry name" value="TRANSPOSON TY3-I GAG-POL POLYPROTEIN"/>
    <property type="match status" value="1"/>
</dbReference>
<keyword evidence="3" id="KW-1185">Reference proteome</keyword>
<dbReference type="PANTHER" id="PTHR24559:SF444">
    <property type="entry name" value="REVERSE TRANSCRIPTASE DOMAIN-CONTAINING PROTEIN"/>
    <property type="match status" value="1"/>
</dbReference>